<protein>
    <submittedName>
        <fullName evidence="2">Putative glycosyltransferase EpsH</fullName>
        <ecNumber evidence="2">2.4.-.-</ecNumber>
    </submittedName>
</protein>
<dbReference type="InterPro" id="IPR029044">
    <property type="entry name" value="Nucleotide-diphossugar_trans"/>
</dbReference>
<evidence type="ECO:0000313" key="2">
    <source>
        <dbReference type="EMBL" id="ANF30054.1"/>
    </source>
</evidence>
<dbReference type="Pfam" id="PF00535">
    <property type="entry name" value="Glycos_transf_2"/>
    <property type="match status" value="1"/>
</dbReference>
<dbReference type="AlphaFoldDB" id="A0A172X0A9"/>
<reference evidence="2" key="1">
    <citation type="journal article" date="2016" name="PLoS ONE">
        <title>Genetic Diversity of O-Antigens in Hafnia alvei and the Development of a Suspension Array for Serotype Detection.</title>
        <authorList>
            <person name="Duan Z."/>
            <person name="Niedziela T."/>
            <person name="Lugowski C."/>
            <person name="Cao B."/>
            <person name="Wang T."/>
            <person name="Xu L."/>
            <person name="Yang B."/>
            <person name="Liu B."/>
            <person name="Wang L."/>
        </authorList>
    </citation>
    <scope>NUCLEOTIDE SEQUENCE</scope>
    <source>
        <strain evidence="2">PCM1211</strain>
    </source>
</reference>
<sequence length="330" mass="38135">MGNSLCTIIVPVFNEEKNIRSLFFRIQQQDYKDIEVLFIDDGSTDQSLDILKKLASDNNTVSVRYIEQENLGAARARKTGLEYAKGDYIAFVDCDDYLSNDAISSAMKYFTNKNSEIDIVLFNLVHVDSLSSTSLGKPFHLYTESLQVSGDEAFFSCIDTWGLHGFGIYKKKILEISYTIYDKLNVENENYLNNDEIISRICYSNANKLVTNCGGNYYFVNNPDSTVRRLNDNYHKVIFNSIIFFKYVNRQSRLKDIVVKKALILESSTIWGVARRYYQWNKMDIDKVAWANSIRVGIKDYLKNLFSNIKMLNMKGFIQVLCAYIIILWK</sequence>
<dbReference type="GO" id="GO:0016758">
    <property type="term" value="F:hexosyltransferase activity"/>
    <property type="evidence" value="ECO:0007669"/>
    <property type="project" value="UniProtKB-ARBA"/>
</dbReference>
<evidence type="ECO:0000259" key="1">
    <source>
        <dbReference type="Pfam" id="PF00535"/>
    </source>
</evidence>
<dbReference type="SUPFAM" id="SSF53448">
    <property type="entry name" value="Nucleotide-diphospho-sugar transferases"/>
    <property type="match status" value="1"/>
</dbReference>
<keyword evidence="2" id="KW-0328">Glycosyltransferase</keyword>
<dbReference type="CDD" id="cd00761">
    <property type="entry name" value="Glyco_tranf_GTA_type"/>
    <property type="match status" value="1"/>
</dbReference>
<keyword evidence="2" id="KW-0808">Transferase</keyword>
<proteinExistence type="predicted"/>
<dbReference type="InterPro" id="IPR001173">
    <property type="entry name" value="Glyco_trans_2-like"/>
</dbReference>
<name>A0A172X0A9_HAFAL</name>
<gene>
    <name evidence="2" type="primary">epsH</name>
</gene>
<dbReference type="Gene3D" id="3.90.550.10">
    <property type="entry name" value="Spore Coat Polysaccharide Biosynthesis Protein SpsA, Chain A"/>
    <property type="match status" value="1"/>
</dbReference>
<dbReference type="EMBL" id="KX117088">
    <property type="protein sequence ID" value="ANF30054.1"/>
    <property type="molecule type" value="Genomic_DNA"/>
</dbReference>
<organism evidence="2">
    <name type="scientific">Hafnia alvei</name>
    <dbReference type="NCBI Taxonomy" id="569"/>
    <lineage>
        <taxon>Bacteria</taxon>
        <taxon>Pseudomonadati</taxon>
        <taxon>Pseudomonadota</taxon>
        <taxon>Gammaproteobacteria</taxon>
        <taxon>Enterobacterales</taxon>
        <taxon>Hafniaceae</taxon>
        <taxon>Hafnia</taxon>
    </lineage>
</organism>
<feature type="domain" description="Glycosyltransferase 2-like" evidence="1">
    <location>
        <begin position="7"/>
        <end position="119"/>
    </location>
</feature>
<dbReference type="PANTHER" id="PTHR22916:SF3">
    <property type="entry name" value="UDP-GLCNAC:BETAGAL BETA-1,3-N-ACETYLGLUCOSAMINYLTRANSFERASE-LIKE PROTEIN 1"/>
    <property type="match status" value="1"/>
</dbReference>
<accession>A0A172X0A9</accession>
<dbReference type="PANTHER" id="PTHR22916">
    <property type="entry name" value="GLYCOSYLTRANSFERASE"/>
    <property type="match status" value="1"/>
</dbReference>
<dbReference type="EC" id="2.4.-.-" evidence="2"/>